<dbReference type="GO" id="GO:0016616">
    <property type="term" value="F:oxidoreductase activity, acting on the CH-OH group of donors, NAD or NADP as acceptor"/>
    <property type="evidence" value="ECO:0007669"/>
    <property type="project" value="TreeGrafter"/>
</dbReference>
<dbReference type="EMBL" id="NKCI01000301">
    <property type="protein sequence ID" value="RSL44108.1"/>
    <property type="molecule type" value="Genomic_DNA"/>
</dbReference>
<evidence type="ECO:0000259" key="3">
    <source>
        <dbReference type="PROSITE" id="PS50206"/>
    </source>
</evidence>
<comment type="caution">
    <text evidence="4">The sequence shown here is derived from an EMBL/GenBank/DDBJ whole genome shotgun (WGS) entry which is preliminary data.</text>
</comment>
<dbReference type="InterPro" id="IPR036291">
    <property type="entry name" value="NAD(P)-bd_dom_sf"/>
</dbReference>
<gene>
    <name evidence="4" type="ORF">CEP54_014813</name>
</gene>
<dbReference type="Proteomes" id="UP000288168">
    <property type="component" value="Unassembled WGS sequence"/>
</dbReference>
<dbReference type="STRING" id="1325734.A0A428NTH3"/>
<dbReference type="OrthoDB" id="2735536at2759"/>
<evidence type="ECO:0000313" key="5">
    <source>
        <dbReference type="Proteomes" id="UP000288168"/>
    </source>
</evidence>
<feature type="domain" description="Rhodanese" evidence="3">
    <location>
        <begin position="8"/>
        <end position="59"/>
    </location>
</feature>
<protein>
    <recommendedName>
        <fullName evidence="3">Rhodanese domain-containing protein</fullName>
    </recommendedName>
</protein>
<dbReference type="PANTHER" id="PTHR10366">
    <property type="entry name" value="NAD DEPENDENT EPIMERASE/DEHYDRATASE"/>
    <property type="match status" value="1"/>
</dbReference>
<evidence type="ECO:0000256" key="1">
    <source>
        <dbReference type="ARBA" id="ARBA00023002"/>
    </source>
</evidence>
<dbReference type="InterPro" id="IPR001763">
    <property type="entry name" value="Rhodanese-like_dom"/>
</dbReference>
<dbReference type="SUPFAM" id="SSF51735">
    <property type="entry name" value="NAD(P)-binding Rossmann-fold domains"/>
    <property type="match status" value="1"/>
</dbReference>
<organism evidence="4 5">
    <name type="scientific">Fusarium duplospermum</name>
    <dbReference type="NCBI Taxonomy" id="1325734"/>
    <lineage>
        <taxon>Eukaryota</taxon>
        <taxon>Fungi</taxon>
        <taxon>Dikarya</taxon>
        <taxon>Ascomycota</taxon>
        <taxon>Pezizomycotina</taxon>
        <taxon>Sordariomycetes</taxon>
        <taxon>Hypocreomycetidae</taxon>
        <taxon>Hypocreales</taxon>
        <taxon>Nectriaceae</taxon>
        <taxon>Fusarium</taxon>
        <taxon>Fusarium solani species complex</taxon>
    </lineage>
</organism>
<name>A0A428NTH3_9HYPO</name>
<dbReference type="PROSITE" id="PS50206">
    <property type="entry name" value="RHODANESE_3"/>
    <property type="match status" value="1"/>
</dbReference>
<evidence type="ECO:0000313" key="4">
    <source>
        <dbReference type="EMBL" id="RSL44108.1"/>
    </source>
</evidence>
<keyword evidence="5" id="KW-1185">Reference proteome</keyword>
<dbReference type="InterPro" id="IPR001509">
    <property type="entry name" value="Epimerase_deHydtase"/>
</dbReference>
<keyword evidence="1" id="KW-0560">Oxidoreductase</keyword>
<sequence length="352" mass="38764">MSESTTAIPQGSWVLVTGANGYSGSHVVMELLKQGFNVRGTVRNLEYGQWLLDHPSVKPFVDEGRVELVLADTSKPDDFDDAVKGVSAVIHLAIVSDISPDPDATIPATVEAALTVCRAAAKSPSVKRFVFSSTFWSATMPVPGDTSTITNLETWNEDMVKAARAPPPYEWSRMLPVLIASKVEAEKAVWKYVEENELPWVVNSVSPCWIMGEPLHERHLLPLPMQLLQQLYLGKTDAMQETSASSTVYYAHVCDVATIYVAATIDPDVKGSRIQVLAGSVNWNDCLAILRNAYPTVEFPEDFVPGNPTLAYKIEQDIALGLLQKWGGRDWISLDRSITEIIDFSKQQGNLD</sequence>
<dbReference type="PANTHER" id="PTHR10366:SF562">
    <property type="entry name" value="ALDEHYDE REDUCTASE II (AFU_ORTHOLOGUE AFUA_1G11360)"/>
    <property type="match status" value="1"/>
</dbReference>
<accession>A0A428NTH3</accession>
<dbReference type="InterPro" id="IPR050425">
    <property type="entry name" value="NAD(P)_dehydrat-like"/>
</dbReference>
<dbReference type="Pfam" id="PF01370">
    <property type="entry name" value="Epimerase"/>
    <property type="match status" value="1"/>
</dbReference>
<comment type="similarity">
    <text evidence="2">Belongs to the NAD(P)-dependent epimerase/dehydratase family. Dihydroflavonol-4-reductase subfamily.</text>
</comment>
<evidence type="ECO:0000256" key="2">
    <source>
        <dbReference type="ARBA" id="ARBA00023445"/>
    </source>
</evidence>
<reference evidence="4 5" key="1">
    <citation type="submission" date="2017-06" db="EMBL/GenBank/DDBJ databases">
        <title>Comparative genomic analysis of Ambrosia Fusariam Clade fungi.</title>
        <authorList>
            <person name="Stajich J.E."/>
            <person name="Carrillo J."/>
            <person name="Kijimoto T."/>
            <person name="Eskalen A."/>
            <person name="O'Donnell K."/>
            <person name="Kasson M."/>
        </authorList>
    </citation>
    <scope>NUCLEOTIDE SEQUENCE [LARGE SCALE GENOMIC DNA]</scope>
    <source>
        <strain evidence="4 5">NRRL62584</strain>
    </source>
</reference>
<dbReference type="Gene3D" id="3.40.50.720">
    <property type="entry name" value="NAD(P)-binding Rossmann-like Domain"/>
    <property type="match status" value="1"/>
</dbReference>
<dbReference type="AlphaFoldDB" id="A0A428NTH3"/>
<proteinExistence type="inferred from homology"/>